<evidence type="ECO:0000259" key="1">
    <source>
        <dbReference type="Pfam" id="PF13568"/>
    </source>
</evidence>
<dbReference type="AlphaFoldDB" id="A0A6M0CIN4"/>
<protein>
    <submittedName>
        <fullName evidence="2">Outer membrane beta-barrel protein</fullName>
    </submittedName>
</protein>
<dbReference type="Pfam" id="PF13568">
    <property type="entry name" value="OMP_b-brl_2"/>
    <property type="match status" value="1"/>
</dbReference>
<accession>A0A6M0CIN4</accession>
<dbReference type="SUPFAM" id="SSF56925">
    <property type="entry name" value="OMPA-like"/>
    <property type="match status" value="1"/>
</dbReference>
<dbReference type="InterPro" id="IPR011250">
    <property type="entry name" value="OMP/PagP_B-barrel"/>
</dbReference>
<dbReference type="RefSeq" id="WP_164029077.1">
    <property type="nucleotide sequence ID" value="NZ_JAABOQ010000001.1"/>
</dbReference>
<dbReference type="Proteomes" id="UP000474296">
    <property type="component" value="Unassembled WGS sequence"/>
</dbReference>
<dbReference type="EMBL" id="JAABOQ010000001">
    <property type="protein sequence ID" value="NER15809.1"/>
    <property type="molecule type" value="Genomic_DNA"/>
</dbReference>
<sequence>MKRYFLMLALMASVISYGQQRNDDRSSFGIKAGLNYNSNGELREILTTGENLIEDRGEGKVGFHIGFYGQLNFSNLYLRPELIYTRTNSEYGINNGTADYKTSKLDLPILLGYKIIGPLRIFAGPAFQYTLNNDLDLGNVDIDDVENEISVGLHIGAGVQLGNLGLDVRFERGFNENEANFINTNIADDAPLFALDSRPTQLIFSASFRL</sequence>
<feature type="domain" description="Outer membrane protein beta-barrel" evidence="1">
    <location>
        <begin position="19"/>
        <end position="176"/>
    </location>
</feature>
<gene>
    <name evidence="2" type="ORF">GWK10_01225</name>
</gene>
<evidence type="ECO:0000313" key="3">
    <source>
        <dbReference type="Proteomes" id="UP000474296"/>
    </source>
</evidence>
<evidence type="ECO:0000313" key="2">
    <source>
        <dbReference type="EMBL" id="NER15809.1"/>
    </source>
</evidence>
<name>A0A6M0CIN4_9FLAO</name>
<organism evidence="2 3">
    <name type="scientific">Spongiivirga citrea</name>
    <dbReference type="NCBI Taxonomy" id="1481457"/>
    <lineage>
        <taxon>Bacteria</taxon>
        <taxon>Pseudomonadati</taxon>
        <taxon>Bacteroidota</taxon>
        <taxon>Flavobacteriia</taxon>
        <taxon>Flavobacteriales</taxon>
        <taxon>Flavobacteriaceae</taxon>
        <taxon>Spongiivirga</taxon>
    </lineage>
</organism>
<comment type="caution">
    <text evidence="2">The sequence shown here is derived from an EMBL/GenBank/DDBJ whole genome shotgun (WGS) entry which is preliminary data.</text>
</comment>
<keyword evidence="3" id="KW-1185">Reference proteome</keyword>
<proteinExistence type="predicted"/>
<dbReference type="InterPro" id="IPR025665">
    <property type="entry name" value="Beta-barrel_OMP_2"/>
</dbReference>
<reference evidence="2 3" key="1">
    <citation type="submission" date="2020-01" db="EMBL/GenBank/DDBJ databases">
        <title>Spongiivirga citrea KCTC 32990T.</title>
        <authorList>
            <person name="Wang G."/>
        </authorList>
    </citation>
    <scope>NUCLEOTIDE SEQUENCE [LARGE SCALE GENOMIC DNA]</scope>
    <source>
        <strain evidence="2 3">KCTC 32990</strain>
    </source>
</reference>